<feature type="domain" description="UspA" evidence="2">
    <location>
        <begin position="1"/>
        <end position="140"/>
    </location>
</feature>
<dbReference type="InterPro" id="IPR006016">
    <property type="entry name" value="UspA"/>
</dbReference>
<accession>A0A897NZ92</accession>
<dbReference type="PIRSF" id="PIRSF006276">
    <property type="entry name" value="UspA"/>
    <property type="match status" value="1"/>
</dbReference>
<dbReference type="GeneID" id="68859033"/>
<sequence>MYDHILVPTDGSDGTVESIDHASAIARDNDATVHVLYVIDERLYRAASKDTKDEVIKSLEEEGDHAIEDAVTRIEERGVDTVTERRRGIPYKSILSYAGEEPIDLIVMGTHGRTGRDRVATLGSVTERVVKQAEVPVLVVDIDGE</sequence>
<dbReference type="Proteomes" id="UP000663292">
    <property type="component" value="Chromosome"/>
</dbReference>
<gene>
    <name evidence="3" type="primary">uspA24</name>
    <name evidence="3" type="ORF">HSEST_2398</name>
</gene>
<evidence type="ECO:0000313" key="3">
    <source>
        <dbReference type="EMBL" id="QSG15909.1"/>
    </source>
</evidence>
<dbReference type="InterPro" id="IPR006015">
    <property type="entry name" value="Universal_stress_UspA"/>
</dbReference>
<reference evidence="3 4" key="1">
    <citation type="submission" date="2020-11" db="EMBL/GenBank/DDBJ databases">
        <title>Carbohydrate-dependent, anaerobic sulfur respiration: A novel catabolism in halophilic archaea.</title>
        <authorList>
            <person name="Sorokin D.Y."/>
            <person name="Messina E."/>
            <person name="Smedile F."/>
            <person name="La Cono V."/>
            <person name="Hallsworth J.E."/>
            <person name="Yakimov M.M."/>
        </authorList>
    </citation>
    <scope>NUCLEOTIDE SEQUENCE [LARGE SCALE GENOMIC DNA]</scope>
    <source>
        <strain evidence="3 4">HSR-Est</strain>
    </source>
</reference>
<dbReference type="RefSeq" id="WP_229121157.1">
    <property type="nucleotide sequence ID" value="NZ_CP064791.1"/>
</dbReference>
<organism evidence="3 4">
    <name type="scientific">Halapricum desulfuricans</name>
    <dbReference type="NCBI Taxonomy" id="2841257"/>
    <lineage>
        <taxon>Archaea</taxon>
        <taxon>Methanobacteriati</taxon>
        <taxon>Methanobacteriota</taxon>
        <taxon>Stenosarchaea group</taxon>
        <taxon>Halobacteria</taxon>
        <taxon>Halobacteriales</taxon>
        <taxon>Haloarculaceae</taxon>
        <taxon>Halapricum</taxon>
    </lineage>
</organism>
<protein>
    <submittedName>
        <fullName evidence="3">Nucleotide-binding protein, UspA family</fullName>
    </submittedName>
</protein>
<proteinExistence type="inferred from homology"/>
<dbReference type="Gene3D" id="3.40.50.620">
    <property type="entry name" value="HUPs"/>
    <property type="match status" value="1"/>
</dbReference>
<evidence type="ECO:0000259" key="2">
    <source>
        <dbReference type="Pfam" id="PF00582"/>
    </source>
</evidence>
<name>A0A897NZ92_9EURY</name>
<dbReference type="CDD" id="cd00293">
    <property type="entry name" value="USP-like"/>
    <property type="match status" value="1"/>
</dbReference>
<keyword evidence="4" id="KW-1185">Reference proteome</keyword>
<evidence type="ECO:0000313" key="4">
    <source>
        <dbReference type="Proteomes" id="UP000663292"/>
    </source>
</evidence>
<dbReference type="PRINTS" id="PR01438">
    <property type="entry name" value="UNVRSLSTRESS"/>
</dbReference>
<dbReference type="EMBL" id="CP064791">
    <property type="protein sequence ID" value="QSG15909.1"/>
    <property type="molecule type" value="Genomic_DNA"/>
</dbReference>
<dbReference type="PANTHER" id="PTHR46268:SF6">
    <property type="entry name" value="UNIVERSAL STRESS PROTEIN UP12"/>
    <property type="match status" value="1"/>
</dbReference>
<dbReference type="PANTHER" id="PTHR46268">
    <property type="entry name" value="STRESS RESPONSE PROTEIN NHAX"/>
    <property type="match status" value="1"/>
</dbReference>
<comment type="similarity">
    <text evidence="1">Belongs to the universal stress protein A family.</text>
</comment>
<dbReference type="Pfam" id="PF00582">
    <property type="entry name" value="Usp"/>
    <property type="match status" value="1"/>
</dbReference>
<dbReference type="InterPro" id="IPR014729">
    <property type="entry name" value="Rossmann-like_a/b/a_fold"/>
</dbReference>
<evidence type="ECO:0000256" key="1">
    <source>
        <dbReference type="ARBA" id="ARBA00008791"/>
    </source>
</evidence>
<dbReference type="AlphaFoldDB" id="A0A897NZ92"/>
<dbReference type="SUPFAM" id="SSF52402">
    <property type="entry name" value="Adenine nucleotide alpha hydrolases-like"/>
    <property type="match status" value="1"/>
</dbReference>